<dbReference type="Gene3D" id="3.90.70.130">
    <property type="match status" value="1"/>
</dbReference>
<comment type="caution">
    <text evidence="4">The sequence shown here is derived from an EMBL/GenBank/DDBJ whole genome shotgun (WGS) entry which is preliminary data.</text>
</comment>
<reference evidence="4 5" key="1">
    <citation type="journal article" date="2020" name="ISME J.">
        <title>Uncovering the hidden diversity of litter-decomposition mechanisms in mushroom-forming fungi.</title>
        <authorList>
            <person name="Floudas D."/>
            <person name="Bentzer J."/>
            <person name="Ahren D."/>
            <person name="Johansson T."/>
            <person name="Persson P."/>
            <person name="Tunlid A."/>
        </authorList>
    </citation>
    <scope>NUCLEOTIDE SEQUENCE [LARGE SCALE GENOMIC DNA]</scope>
    <source>
        <strain evidence="4 5">CBS 661.87</strain>
    </source>
</reference>
<dbReference type="Proteomes" id="UP000565441">
    <property type="component" value="Unassembled WGS sequence"/>
</dbReference>
<proteinExistence type="predicted"/>
<dbReference type="GO" id="GO:0016787">
    <property type="term" value="F:hydrolase activity"/>
    <property type="evidence" value="ECO:0007669"/>
    <property type="project" value="UniProtKB-KW"/>
</dbReference>
<feature type="domain" description="UFSP1/2/DUB catalytic" evidence="3">
    <location>
        <begin position="153"/>
        <end position="354"/>
    </location>
</feature>
<feature type="compositionally biased region" description="Polar residues" evidence="2">
    <location>
        <begin position="354"/>
        <end position="363"/>
    </location>
</feature>
<evidence type="ECO:0000256" key="2">
    <source>
        <dbReference type="SAM" id="MobiDB-lite"/>
    </source>
</evidence>
<dbReference type="Pfam" id="PF07910">
    <property type="entry name" value="Peptidase_C78"/>
    <property type="match status" value="1"/>
</dbReference>
<dbReference type="OrthoDB" id="288987at2759"/>
<keyword evidence="1" id="KW-0378">Hydrolase</keyword>
<evidence type="ECO:0000256" key="1">
    <source>
        <dbReference type="ARBA" id="ARBA00022801"/>
    </source>
</evidence>
<evidence type="ECO:0000313" key="5">
    <source>
        <dbReference type="Proteomes" id="UP000565441"/>
    </source>
</evidence>
<dbReference type="AlphaFoldDB" id="A0A8H5HPH1"/>
<evidence type="ECO:0000313" key="4">
    <source>
        <dbReference type="EMBL" id="KAF5386831.1"/>
    </source>
</evidence>
<evidence type="ECO:0000259" key="3">
    <source>
        <dbReference type="Pfam" id="PF07910"/>
    </source>
</evidence>
<feature type="region of interest" description="Disordered" evidence="2">
    <location>
        <begin position="354"/>
        <end position="394"/>
    </location>
</feature>
<protein>
    <recommendedName>
        <fullName evidence="3">UFSP1/2/DUB catalytic domain-containing protein</fullName>
    </recommendedName>
</protein>
<keyword evidence="5" id="KW-1185">Reference proteome</keyword>
<name>A0A8H5HPH1_9AGAR</name>
<dbReference type="InterPro" id="IPR012462">
    <property type="entry name" value="UFSP1/2_DUB_cat"/>
</dbReference>
<organism evidence="4 5">
    <name type="scientific">Tricholomella constricta</name>
    <dbReference type="NCBI Taxonomy" id="117010"/>
    <lineage>
        <taxon>Eukaryota</taxon>
        <taxon>Fungi</taxon>
        <taxon>Dikarya</taxon>
        <taxon>Basidiomycota</taxon>
        <taxon>Agaricomycotina</taxon>
        <taxon>Agaricomycetes</taxon>
        <taxon>Agaricomycetidae</taxon>
        <taxon>Agaricales</taxon>
        <taxon>Tricholomatineae</taxon>
        <taxon>Lyophyllaceae</taxon>
        <taxon>Tricholomella</taxon>
    </lineage>
</organism>
<gene>
    <name evidence="4" type="ORF">D9615_001679</name>
</gene>
<sequence length="480" mass="53475">MSFKLCDEKLFLDPEIETIGTSSNGHSSRDVRNSNGGMDCSFCSLNLDKLSLPQRQEHYEQHIEDDSQGLSSSLQRGGAQIKGFSMKKITASPMKLLGTHGKEKQTETTNDDDIFWYPALSISPPSNYTPGLIPLLKKALSTSHANDTTRRAALCYQHSVHVSRGSWDKSWGCGYRNFLMVCTALMEQKIQPKYVALLTKPVSPGIRNLQVWIEDAWKAGFDKEGAKQLKNLVHTKRWIGTADLWVAFIYRGIPAELVDFDLKNQPRGVEVVIDWIVDYFSPKLSPVKSANVNDVLRGASPVVITDCMPIILQHDGHSRTIVGYEVGRNGKATLLTFDPATVLNKDIHDIATSSWPHCTSSPSPRTPVSGPSNQPRKRPSGSPPPTTRPSTKRARFSTMDLIHLDDNGAEVFVVTDSQDSQLLEEPRKPASEMGGAKLRQLLERVRLDTKKLGKKKEYQILYFPMTAPLTERARLSHPAL</sequence>
<accession>A0A8H5HPH1</accession>
<dbReference type="EMBL" id="JAACJP010000002">
    <property type="protein sequence ID" value="KAF5386831.1"/>
    <property type="molecule type" value="Genomic_DNA"/>
</dbReference>